<keyword evidence="4" id="KW-0966">Cell projection</keyword>
<evidence type="ECO:0000256" key="2">
    <source>
        <dbReference type="SAM" id="MobiDB-lite"/>
    </source>
</evidence>
<dbReference type="Gene3D" id="1.10.418.10">
    <property type="entry name" value="Calponin-like domain"/>
    <property type="match status" value="1"/>
</dbReference>
<keyword evidence="5" id="KW-1185">Reference proteome</keyword>
<feature type="region of interest" description="Disordered" evidence="2">
    <location>
        <begin position="121"/>
        <end position="143"/>
    </location>
</feature>
<organism evidence="4 5">
    <name type="scientific">Merluccius polli</name>
    <name type="common">Benguela hake</name>
    <name type="synonym">Merluccius cadenati</name>
    <dbReference type="NCBI Taxonomy" id="89951"/>
    <lineage>
        <taxon>Eukaryota</taxon>
        <taxon>Metazoa</taxon>
        <taxon>Chordata</taxon>
        <taxon>Craniata</taxon>
        <taxon>Vertebrata</taxon>
        <taxon>Euteleostomi</taxon>
        <taxon>Actinopterygii</taxon>
        <taxon>Neopterygii</taxon>
        <taxon>Teleostei</taxon>
        <taxon>Neoteleostei</taxon>
        <taxon>Acanthomorphata</taxon>
        <taxon>Zeiogadaria</taxon>
        <taxon>Gadariae</taxon>
        <taxon>Gadiformes</taxon>
        <taxon>Gadoidei</taxon>
        <taxon>Merlucciidae</taxon>
        <taxon>Merluccius</taxon>
    </lineage>
</organism>
<dbReference type="GO" id="GO:0097225">
    <property type="term" value="C:sperm midpiece"/>
    <property type="evidence" value="ECO:0007669"/>
    <property type="project" value="TreeGrafter"/>
</dbReference>
<dbReference type="InterPro" id="IPR036872">
    <property type="entry name" value="CH_dom_sf"/>
</dbReference>
<dbReference type="Proteomes" id="UP001174136">
    <property type="component" value="Unassembled WGS sequence"/>
</dbReference>
<feature type="coiled-coil region" evidence="1">
    <location>
        <begin position="367"/>
        <end position="394"/>
    </location>
</feature>
<comment type="caution">
    <text evidence="4">The sequence shown here is derived from an EMBL/GenBank/DDBJ whole genome shotgun (WGS) entry which is preliminary data.</text>
</comment>
<evidence type="ECO:0000256" key="1">
    <source>
        <dbReference type="SAM" id="Coils"/>
    </source>
</evidence>
<dbReference type="GO" id="GO:0007288">
    <property type="term" value="P:sperm axoneme assembly"/>
    <property type="evidence" value="ECO:0007669"/>
    <property type="project" value="TreeGrafter"/>
</dbReference>
<evidence type="ECO:0000313" key="5">
    <source>
        <dbReference type="Proteomes" id="UP001174136"/>
    </source>
</evidence>
<dbReference type="InterPro" id="IPR052634">
    <property type="entry name" value="Sperm_flagellar-bone_growth"/>
</dbReference>
<dbReference type="PANTHER" id="PTHR14919">
    <property type="entry name" value="KPL2-RELATED"/>
    <property type="match status" value="1"/>
</dbReference>
<dbReference type="InterPro" id="IPR054517">
    <property type="entry name" value="SPEF2_D5"/>
</dbReference>
<keyword evidence="4" id="KW-0969">Cilium</keyword>
<dbReference type="PROSITE" id="PS50021">
    <property type="entry name" value="CH"/>
    <property type="match status" value="1"/>
</dbReference>
<dbReference type="AlphaFoldDB" id="A0AA47M580"/>
<dbReference type="GO" id="GO:0005737">
    <property type="term" value="C:cytoplasm"/>
    <property type="evidence" value="ECO:0007669"/>
    <property type="project" value="UniProtKB-ARBA"/>
</dbReference>
<feature type="coiled-coil region" evidence="1">
    <location>
        <begin position="198"/>
        <end position="249"/>
    </location>
</feature>
<gene>
    <name evidence="4" type="primary">SPEF2_0</name>
    <name evidence="4" type="ORF">N1851_030652</name>
</gene>
<dbReference type="GO" id="GO:0002177">
    <property type="term" value="C:manchette"/>
    <property type="evidence" value="ECO:0007669"/>
    <property type="project" value="TreeGrafter"/>
</dbReference>
<dbReference type="InterPro" id="IPR010441">
    <property type="entry name" value="CH_2"/>
</dbReference>
<dbReference type="Pfam" id="PF06294">
    <property type="entry name" value="CH_2"/>
    <property type="match status" value="1"/>
</dbReference>
<protein>
    <submittedName>
        <fullName evidence="4">Sperm flagellar protein 2</fullName>
    </submittedName>
</protein>
<dbReference type="Pfam" id="PF22946">
    <property type="entry name" value="SPEF2_D5"/>
    <property type="match status" value="1"/>
</dbReference>
<accession>A0AA47M580</accession>
<feature type="domain" description="Calponin-homology (CH)" evidence="3">
    <location>
        <begin position="1"/>
        <end position="105"/>
    </location>
</feature>
<sequence length="570" mass="65508">MSDILCRWLNNEVRLSKTVEPNTFSKDFSSGYLFGEVLHKHQLQDDFSMFIKDNISTSKVNNFSRIQASLHLLGVPLDHNAAQALMQEQQGAATRLLYQLYVLLQHRTKKKKTAAMDAMQPTAGVPRLHKKEKVSSDHSLLSGNRKVAGSIPGWLSVEVSLSKSPHPNCSQQAGCCIARLTPPSVYEWVDRPLGMAGKRDAELKLHKLSQRYEEQARQLKERSEMAQLLQEQRKLLVQEELRLKDMEKLRLSRRKQTELMARIQASIVHVPKPSANKLLQRQHQQQHLRREQQTQVRAEIAQFEKNRKALGTSDFSFSASDKTLTGSHKSIGQNAPGEGGAELVLQSNSEYVQRIRQRLAEDTASCQQREKRRSRFLQEQLKAHETQQDALRDEQLVMRLTRQTEQERRLAVQLLQVRAQKEVLRENRLLRERQYQEQRGRDFLEALEREAAQLDGADEVRRQMELHSRMAAERAQHRHNKHCKSCLEVLAQIVDLATKVGEYRLLTGKMIPGKLMREWKELLLCGLPLYDPGPVDPDPDPGSPSVQLDPVELEKQELLNAQDYEDYTVS</sequence>
<keyword evidence="1" id="KW-0175">Coiled coil</keyword>
<evidence type="ECO:0000259" key="3">
    <source>
        <dbReference type="PROSITE" id="PS50021"/>
    </source>
</evidence>
<keyword evidence="4" id="KW-0282">Flagellum</keyword>
<reference evidence="4" key="1">
    <citation type="journal article" date="2023" name="Front. Mar. Sci.">
        <title>A new Merluccius polli reference genome to investigate the effects of global change in West African waters.</title>
        <authorList>
            <person name="Mateo J.L."/>
            <person name="Blanco-Fernandez C."/>
            <person name="Garcia-Vazquez E."/>
            <person name="Machado-Schiaffino G."/>
        </authorList>
    </citation>
    <scope>NUCLEOTIDE SEQUENCE</scope>
    <source>
        <strain evidence="4">C29</strain>
        <tissue evidence="4">Fin</tissue>
    </source>
</reference>
<evidence type="ECO:0000313" key="4">
    <source>
        <dbReference type="EMBL" id="KAK0133814.1"/>
    </source>
</evidence>
<name>A0AA47M580_MERPO</name>
<dbReference type="PANTHER" id="PTHR14919:SF0">
    <property type="entry name" value="SPERM FLAGELLAR PROTEIN 2"/>
    <property type="match status" value="1"/>
</dbReference>
<proteinExistence type="predicted"/>
<dbReference type="EMBL" id="JAOPHQ010005822">
    <property type="protein sequence ID" value="KAK0133814.1"/>
    <property type="molecule type" value="Genomic_DNA"/>
</dbReference>
<dbReference type="InterPro" id="IPR001715">
    <property type="entry name" value="CH_dom"/>
</dbReference>
<dbReference type="SUPFAM" id="SSF47576">
    <property type="entry name" value="Calponin-homology domain, CH-domain"/>
    <property type="match status" value="1"/>
</dbReference>